<dbReference type="PANTHER" id="PTHR11070">
    <property type="entry name" value="UVRD / RECB / PCRA DNA HELICASE FAMILY MEMBER"/>
    <property type="match status" value="1"/>
</dbReference>
<evidence type="ECO:0000256" key="6">
    <source>
        <dbReference type="ARBA" id="ARBA00022806"/>
    </source>
</evidence>
<dbReference type="SUPFAM" id="SSF52540">
    <property type="entry name" value="P-loop containing nucleoside triphosphate hydrolases"/>
    <property type="match status" value="1"/>
</dbReference>
<dbReference type="EC" id="5.6.2.4" evidence="13"/>
<evidence type="ECO:0000256" key="10">
    <source>
        <dbReference type="ARBA" id="ARBA00023204"/>
    </source>
</evidence>
<name>A0ABM7UEM0_9ACTO</name>
<evidence type="ECO:0000256" key="16">
    <source>
        <dbReference type="SAM" id="MobiDB-lite"/>
    </source>
</evidence>
<proteinExistence type="inferred from homology"/>
<dbReference type="InterPro" id="IPR014016">
    <property type="entry name" value="UvrD-like_ATP-bd"/>
</dbReference>
<gene>
    <name evidence="19" type="ORF">MANAM107_02960</name>
</gene>
<dbReference type="CDD" id="cd17932">
    <property type="entry name" value="DEXQc_UvrD"/>
    <property type="match status" value="1"/>
</dbReference>
<evidence type="ECO:0000256" key="11">
    <source>
        <dbReference type="ARBA" id="ARBA00023235"/>
    </source>
</evidence>
<feature type="region of interest" description="Disordered" evidence="16">
    <location>
        <begin position="371"/>
        <end position="444"/>
    </location>
</feature>
<evidence type="ECO:0000256" key="12">
    <source>
        <dbReference type="ARBA" id="ARBA00034617"/>
    </source>
</evidence>
<feature type="domain" description="UvrD-like helicase ATP-binding" evidence="17">
    <location>
        <begin position="28"/>
        <end position="360"/>
    </location>
</feature>
<dbReference type="RefSeq" id="WP_223910215.1">
    <property type="nucleotide sequence ID" value="NZ_AP025017.1"/>
</dbReference>
<keyword evidence="4" id="KW-0227">DNA damage</keyword>
<dbReference type="Pfam" id="PF12705">
    <property type="entry name" value="PDDEXK_1"/>
    <property type="match status" value="1"/>
</dbReference>
<keyword evidence="8 15" id="KW-0067">ATP-binding</keyword>
<dbReference type="PROSITE" id="PS51217">
    <property type="entry name" value="UVRD_HELICASE_CTER"/>
    <property type="match status" value="1"/>
</dbReference>
<dbReference type="InterPro" id="IPR000212">
    <property type="entry name" value="DNA_helicase_UvrD/REP"/>
</dbReference>
<dbReference type="Gene3D" id="3.90.320.10">
    <property type="match status" value="1"/>
</dbReference>
<feature type="compositionally biased region" description="Low complexity" evidence="16">
    <location>
        <begin position="968"/>
        <end position="997"/>
    </location>
</feature>
<evidence type="ECO:0000313" key="19">
    <source>
        <dbReference type="EMBL" id="BDA63462.1"/>
    </source>
</evidence>
<evidence type="ECO:0000256" key="13">
    <source>
        <dbReference type="ARBA" id="ARBA00034808"/>
    </source>
</evidence>
<dbReference type="InterPro" id="IPR011604">
    <property type="entry name" value="PDDEXK-like_dom_sf"/>
</dbReference>
<feature type="compositionally biased region" description="Basic and acidic residues" evidence="16">
    <location>
        <begin position="914"/>
        <end position="925"/>
    </location>
</feature>
<evidence type="ECO:0000256" key="15">
    <source>
        <dbReference type="PROSITE-ProRule" id="PRU00560"/>
    </source>
</evidence>
<feature type="compositionally biased region" description="Basic and acidic residues" evidence="16">
    <location>
        <begin position="998"/>
        <end position="1008"/>
    </location>
</feature>
<protein>
    <recommendedName>
        <fullName evidence="13">DNA 3'-5' helicase</fullName>
        <ecNumber evidence="13">5.6.2.4</ecNumber>
    </recommendedName>
</protein>
<keyword evidence="3 15" id="KW-0547">Nucleotide-binding</keyword>
<dbReference type="Gene3D" id="1.10.486.10">
    <property type="entry name" value="PCRA, domain 4"/>
    <property type="match status" value="1"/>
</dbReference>
<sequence length="1250" mass="131261">MSPESAAPATASHGALSPEGIAAALGLPSPTPEQSRVIAHPLTPLLVVAGAGSGKTATMSQRVVHLVATGAVRPDQVLGLTFTRKATAELAQRVATRLAQLAESGLMAAPAQADEAAMPTIATYNSFAGTIVREHGLRIGVDPDATLITEARAWQIASSLIEARTEPLPLETLGAATQAVLRLDAALSENLLEPGEAARDLEDLAGLFEGLAAIRGCKSLVGRAPETMRQWHGTLEAAIDYRDYKRSHGLLDFGDQISLACRIAESSQEVRAQLRAQYPAVLLDEFQDTSVAQLRLLSALFAGSGVTAVGDPHQAIYGWRGASAGALDTFHARFNPAASAPGATSGTTPVLPLSTAWRNDPAILQAANAVSSPLRHHTPEPGDSPIAHIPVEPLRPRPQDEGATGAVTSQAAQSRAERSEPARSQAAGHAAGAGAPGTGQAGAEAPQAGLMAAAYLQDPRQEARTIADFLHERWSPQAQMAVLCRARSLFPPIAQALQEAGLPVSIVGLGGMLAVPEVADLRALLGVAADPERGDRLMRLLTGAGIGAADLAALHHLARGLLTGPRAAPGEHSAEAPLLSEALEVIVREGEEAAPVPGLSPTGRSIALRLGRQLRAVRSGLHLPLPDLLALAEQALGLDIELAARLGDPMGRRALDAFHATAQQYAADIEAPTLAGFLTWLETAEERENGMEAPQVEPEPGAVQLLTIHAAKGLEWDTVVVAGMTEGGFPSYRRTPPKDLVLTESGWMTSQESFPHPLRADAQTLPPFELGALEPGATDKDTVKDLWGQYTRALGRHTIAEERRLAYVAITRARHHVLLTGSHLAKTSQSPKPPSRFLDELRRRGMLTAYGPGWLEPDPQATNPLANEVRTGWWPVPGPAGEPGAGADAGSGASGADSKRTAPLPEPGPGAAPEPERLLGPERRLSQARITAARSVRAAMEEAAQAGRSGLPGLEGGASRPPGPAPSPTAAAPAASAPAGEAGALPAGGARDAGQADAGERDPGRSGEAEEDPLVARWRCEAALLLAEREQVASRPCTVRIPSHLAATRLDDLRQDPAAFALDLRRPLPPQPRAAGRLGTVFHEAIAQRLSARGTLLSLLEAGIPETLSEPDRSRIERWLETAQSIPLLADYVLVDTEVERELSVGGTTLRCRMDAVFEHARGGRWLIVDWKTGGRRVPVDQLSVYVHAWAASQGVEAGRVSAAYIYVNEPGGAVEQLGQADLLPLEQIAAELQEPKGQWAGTDDPLSRL</sequence>
<evidence type="ECO:0000256" key="1">
    <source>
        <dbReference type="ARBA" id="ARBA00009922"/>
    </source>
</evidence>
<dbReference type="InterPro" id="IPR027417">
    <property type="entry name" value="P-loop_NTPase"/>
</dbReference>
<dbReference type="InterPro" id="IPR038726">
    <property type="entry name" value="PDDEXK_AddAB-type"/>
</dbReference>
<evidence type="ECO:0000256" key="2">
    <source>
        <dbReference type="ARBA" id="ARBA00022722"/>
    </source>
</evidence>
<evidence type="ECO:0000256" key="14">
    <source>
        <dbReference type="ARBA" id="ARBA00048988"/>
    </source>
</evidence>
<comment type="catalytic activity">
    <reaction evidence="14">
        <text>ATP + H2O = ADP + phosphate + H(+)</text>
        <dbReference type="Rhea" id="RHEA:13065"/>
        <dbReference type="ChEBI" id="CHEBI:15377"/>
        <dbReference type="ChEBI" id="CHEBI:15378"/>
        <dbReference type="ChEBI" id="CHEBI:30616"/>
        <dbReference type="ChEBI" id="CHEBI:43474"/>
        <dbReference type="ChEBI" id="CHEBI:456216"/>
        <dbReference type="EC" id="5.6.2.4"/>
    </reaction>
</comment>
<feature type="region of interest" description="Disordered" evidence="16">
    <location>
        <begin position="851"/>
        <end position="1012"/>
    </location>
</feature>
<dbReference type="Gene3D" id="1.10.10.160">
    <property type="match status" value="1"/>
</dbReference>
<evidence type="ECO:0000256" key="7">
    <source>
        <dbReference type="ARBA" id="ARBA00022839"/>
    </source>
</evidence>
<feature type="binding site" evidence="15">
    <location>
        <begin position="49"/>
        <end position="56"/>
    </location>
    <ligand>
        <name>ATP</name>
        <dbReference type="ChEBI" id="CHEBI:30616"/>
    </ligand>
</feature>
<evidence type="ECO:0000256" key="9">
    <source>
        <dbReference type="ARBA" id="ARBA00023125"/>
    </source>
</evidence>
<evidence type="ECO:0000256" key="5">
    <source>
        <dbReference type="ARBA" id="ARBA00022801"/>
    </source>
</evidence>
<evidence type="ECO:0000256" key="3">
    <source>
        <dbReference type="ARBA" id="ARBA00022741"/>
    </source>
</evidence>
<dbReference type="Pfam" id="PF00580">
    <property type="entry name" value="UvrD-helicase"/>
    <property type="match status" value="1"/>
</dbReference>
<dbReference type="EMBL" id="AP025017">
    <property type="protein sequence ID" value="BDA63462.1"/>
    <property type="molecule type" value="Genomic_DNA"/>
</dbReference>
<feature type="compositionally biased region" description="Low complexity" evidence="16">
    <location>
        <begin position="422"/>
        <end position="433"/>
    </location>
</feature>
<dbReference type="Gene3D" id="3.40.50.300">
    <property type="entry name" value="P-loop containing nucleotide triphosphate hydrolases"/>
    <property type="match status" value="2"/>
</dbReference>
<accession>A0ABM7UEM0</accession>
<comment type="catalytic activity">
    <reaction evidence="12">
        <text>Couples ATP hydrolysis with the unwinding of duplex DNA by translocating in the 3'-5' direction.</text>
        <dbReference type="EC" id="5.6.2.4"/>
    </reaction>
</comment>
<dbReference type="InterPro" id="IPR014017">
    <property type="entry name" value="DNA_helicase_UvrD-like_C"/>
</dbReference>
<dbReference type="PROSITE" id="PS51198">
    <property type="entry name" value="UVRD_HELICASE_ATP_BIND"/>
    <property type="match status" value="1"/>
</dbReference>
<evidence type="ECO:0000313" key="20">
    <source>
        <dbReference type="Proteomes" id="UP000824496"/>
    </source>
</evidence>
<feature type="compositionally biased region" description="Gly residues" evidence="16">
    <location>
        <begin position="881"/>
        <end position="893"/>
    </location>
</feature>
<keyword evidence="11" id="KW-0413">Isomerase</keyword>
<dbReference type="Proteomes" id="UP000824496">
    <property type="component" value="Chromosome"/>
</dbReference>
<dbReference type="Pfam" id="PF13361">
    <property type="entry name" value="UvrD_C"/>
    <property type="match status" value="1"/>
</dbReference>
<organism evidence="19 20">
    <name type="scientific">Actinomyces capricornis</name>
    <dbReference type="NCBI Taxonomy" id="2755559"/>
    <lineage>
        <taxon>Bacteria</taxon>
        <taxon>Bacillati</taxon>
        <taxon>Actinomycetota</taxon>
        <taxon>Actinomycetes</taxon>
        <taxon>Actinomycetales</taxon>
        <taxon>Actinomycetaceae</taxon>
        <taxon>Actinomyces</taxon>
    </lineage>
</organism>
<evidence type="ECO:0000259" key="17">
    <source>
        <dbReference type="PROSITE" id="PS51198"/>
    </source>
</evidence>
<evidence type="ECO:0000256" key="4">
    <source>
        <dbReference type="ARBA" id="ARBA00022763"/>
    </source>
</evidence>
<comment type="similarity">
    <text evidence="1">Belongs to the helicase family. UvrD subfamily.</text>
</comment>
<keyword evidence="2" id="KW-0540">Nuclease</keyword>
<dbReference type="PANTHER" id="PTHR11070:SF55">
    <property type="entry name" value="DNA 3'-5' HELICASE"/>
    <property type="match status" value="1"/>
</dbReference>
<keyword evidence="20" id="KW-1185">Reference proteome</keyword>
<keyword evidence="6 15" id="KW-0347">Helicase</keyword>
<feature type="domain" description="UvrD-like helicase C-terminal" evidence="18">
    <location>
        <begin position="416"/>
        <end position="713"/>
    </location>
</feature>
<keyword evidence="5 15" id="KW-0378">Hydrolase</keyword>
<keyword evidence="9" id="KW-0238">DNA-binding</keyword>
<dbReference type="InterPro" id="IPR013986">
    <property type="entry name" value="DExx_box_DNA_helicase_dom_sf"/>
</dbReference>
<evidence type="ECO:0000259" key="18">
    <source>
        <dbReference type="PROSITE" id="PS51217"/>
    </source>
</evidence>
<keyword evidence="10" id="KW-0234">DNA repair</keyword>
<reference evidence="19 20" key="1">
    <citation type="submission" date="2021-08" db="EMBL/GenBank/DDBJ databases">
        <title>Whole genome sequence of novel Actinomyces species strain MAS-1.</title>
        <authorList>
            <person name="Saito M."/>
            <person name="Kuwahara N."/>
            <person name="Takizawa T."/>
            <person name="Gotouda H."/>
            <person name="Ochiai T."/>
        </authorList>
    </citation>
    <scope>NUCLEOTIDE SEQUENCE [LARGE SCALE GENOMIC DNA]</scope>
    <source>
        <strain evidence="19 20">MAS-1</strain>
    </source>
</reference>
<keyword evidence="7" id="KW-0269">Exonuclease</keyword>
<evidence type="ECO:0000256" key="8">
    <source>
        <dbReference type="ARBA" id="ARBA00022840"/>
    </source>
</evidence>